<reference evidence="4" key="1">
    <citation type="submission" date="2022-01" db="EMBL/GenBank/DDBJ databases">
        <title>Complete genome of Methanomicrobium antiquum DSM 21220.</title>
        <authorList>
            <person name="Chen S.-C."/>
            <person name="You Y.-T."/>
            <person name="Zhou Y.-Z."/>
            <person name="Lai M.-C."/>
        </authorList>
    </citation>
    <scope>NUCLEOTIDE SEQUENCE</scope>
    <source>
        <strain evidence="4">DSM 21220</strain>
    </source>
</reference>
<dbReference type="Proteomes" id="UP001218895">
    <property type="component" value="Chromosome"/>
</dbReference>
<dbReference type="InterPro" id="IPR029063">
    <property type="entry name" value="SAM-dependent_MTases_sf"/>
</dbReference>
<dbReference type="Gene3D" id="3.40.50.150">
    <property type="entry name" value="Vaccinia Virus protein VP39"/>
    <property type="match status" value="1"/>
</dbReference>
<dbReference type="PANTHER" id="PTHR43675">
    <property type="entry name" value="ARSENITE METHYLTRANSFERASE"/>
    <property type="match status" value="1"/>
</dbReference>
<dbReference type="GeneID" id="79950985"/>
<evidence type="ECO:0000256" key="2">
    <source>
        <dbReference type="ARBA" id="ARBA00022691"/>
    </source>
</evidence>
<evidence type="ECO:0000256" key="1">
    <source>
        <dbReference type="ARBA" id="ARBA00022679"/>
    </source>
</evidence>
<dbReference type="KEGG" id="manq:L1994_11255"/>
<gene>
    <name evidence="4" type="ORF">L1994_11255</name>
</gene>
<dbReference type="InterPro" id="IPR013216">
    <property type="entry name" value="Methyltransf_11"/>
</dbReference>
<evidence type="ECO:0000313" key="5">
    <source>
        <dbReference type="Proteomes" id="UP001218895"/>
    </source>
</evidence>
<dbReference type="GO" id="GO:0008757">
    <property type="term" value="F:S-adenosylmethionine-dependent methyltransferase activity"/>
    <property type="evidence" value="ECO:0007669"/>
    <property type="project" value="InterPro"/>
</dbReference>
<evidence type="ECO:0000259" key="3">
    <source>
        <dbReference type="Pfam" id="PF08241"/>
    </source>
</evidence>
<accession>A0AAF0FUE4</accession>
<dbReference type="PANTHER" id="PTHR43675:SF8">
    <property type="entry name" value="ARSENITE METHYLTRANSFERASE"/>
    <property type="match status" value="1"/>
</dbReference>
<name>A0AAF0FUE4_9EURY</name>
<keyword evidence="2" id="KW-0949">S-adenosyl-L-methionine</keyword>
<dbReference type="GO" id="GO:0032259">
    <property type="term" value="P:methylation"/>
    <property type="evidence" value="ECO:0007669"/>
    <property type="project" value="UniProtKB-KW"/>
</dbReference>
<dbReference type="AlphaFoldDB" id="A0AAF0FUE4"/>
<dbReference type="InterPro" id="IPR026669">
    <property type="entry name" value="Arsenite_MeTrfase-like"/>
</dbReference>
<dbReference type="CDD" id="cd02440">
    <property type="entry name" value="AdoMet_MTases"/>
    <property type="match status" value="1"/>
</dbReference>
<evidence type="ECO:0000313" key="4">
    <source>
        <dbReference type="EMBL" id="WFN36698.1"/>
    </source>
</evidence>
<keyword evidence="4" id="KW-0489">Methyltransferase</keyword>
<dbReference type="Pfam" id="PF08241">
    <property type="entry name" value="Methyltransf_11"/>
    <property type="match status" value="1"/>
</dbReference>
<keyword evidence="1" id="KW-0808">Transferase</keyword>
<organism evidence="4 5">
    <name type="scientific">Methanomicrobium antiquum</name>
    <dbReference type="NCBI Taxonomy" id="487686"/>
    <lineage>
        <taxon>Archaea</taxon>
        <taxon>Methanobacteriati</taxon>
        <taxon>Methanobacteriota</taxon>
        <taxon>Stenosarchaea group</taxon>
        <taxon>Methanomicrobia</taxon>
        <taxon>Methanomicrobiales</taxon>
        <taxon>Methanomicrobiaceae</taxon>
        <taxon>Methanomicrobium</taxon>
    </lineage>
</organism>
<sequence>MEEKTVFDKKSAEEMDEISKTLFAPIYPVIADNIIKTSGIKEGVCIDLGSGQGSLAISIAKKTDLFVYAYDFSGDAIEIAQRNIKNCNLSSQIKTVEGDVHNILFENCFADLIVSRGSMFFWDKPNLAFKEINRILKPGGMAYVGGGFGNKELRDDIVNKMIIKDPKWEEKYKRNMSEEKRKIFAEASSGLQNSKTEIINDDSGFWIVIKKNTLMTM</sequence>
<keyword evidence="5" id="KW-1185">Reference proteome</keyword>
<protein>
    <submittedName>
        <fullName evidence="4">Class I SAM-dependent methyltransferase</fullName>
    </submittedName>
</protein>
<feature type="domain" description="Methyltransferase type 11" evidence="3">
    <location>
        <begin position="47"/>
        <end position="143"/>
    </location>
</feature>
<dbReference type="RefSeq" id="WP_278099535.1">
    <property type="nucleotide sequence ID" value="NZ_CP091092.1"/>
</dbReference>
<dbReference type="EMBL" id="CP091092">
    <property type="protein sequence ID" value="WFN36698.1"/>
    <property type="molecule type" value="Genomic_DNA"/>
</dbReference>
<proteinExistence type="predicted"/>
<dbReference type="SUPFAM" id="SSF53335">
    <property type="entry name" value="S-adenosyl-L-methionine-dependent methyltransferases"/>
    <property type="match status" value="1"/>
</dbReference>